<organism evidence="2 3">
    <name type="scientific">Rhizobium leguminosarum</name>
    <dbReference type="NCBI Taxonomy" id="384"/>
    <lineage>
        <taxon>Bacteria</taxon>
        <taxon>Pseudomonadati</taxon>
        <taxon>Pseudomonadota</taxon>
        <taxon>Alphaproteobacteria</taxon>
        <taxon>Hyphomicrobiales</taxon>
        <taxon>Rhizobiaceae</taxon>
        <taxon>Rhizobium/Agrobacterium group</taxon>
        <taxon>Rhizobium</taxon>
    </lineage>
</organism>
<dbReference type="EMBL" id="SIOP01000001">
    <property type="protein sequence ID" value="TAY50915.1"/>
    <property type="molecule type" value="Genomic_DNA"/>
</dbReference>
<gene>
    <name evidence="2" type="ORF">ELH90_03930</name>
</gene>
<accession>A0A7M3DQF6</accession>
<dbReference type="Proteomes" id="UP000292974">
    <property type="component" value="Unassembled WGS sequence"/>
</dbReference>
<dbReference type="PANTHER" id="PTHR31977">
    <property type="entry name" value="UPF0696 PROTEIN C11ORF68"/>
    <property type="match status" value="1"/>
</dbReference>
<name>A0A7M3DQF6_RHILE</name>
<dbReference type="InterPro" id="IPR015034">
    <property type="entry name" value="Bles03"/>
</dbReference>
<sequence length="129" mass="14533">MLWHPTLSTFRFKSKILDTDEASSGKWLVPIPIPDVGLMWEDIEDAALAGRLLAVKKSTDVLARKIGHHLVCVYCATSDEACVGETLKVLRDLGMDGDLRYKSDKATFESKDENLYSSREFEDLSPKHF</sequence>
<comment type="caution">
    <text evidence="2">The sequence shown here is derived from an EMBL/GenBank/DDBJ whole genome shotgun (WGS) entry which is preliminary data.</text>
</comment>
<dbReference type="Gene3D" id="3.30.760.10">
    <property type="entry name" value="RNA Cap, Translation Initiation Factor Eif4e"/>
    <property type="match status" value="1"/>
</dbReference>
<reference evidence="2 3" key="1">
    <citation type="submission" date="2019-02" db="EMBL/GenBank/DDBJ databases">
        <title>The genomic architecture of introgression among sibling species of bacteria.</title>
        <authorList>
            <person name="Cavassim M.I.A."/>
            <person name="Moeskjaer S."/>
            <person name="Moslemi C."/>
            <person name="Fields B."/>
            <person name="Bachmann A."/>
            <person name="Vilhjalmsson B."/>
            <person name="Schierup M.H."/>
            <person name="Young J.P.W."/>
            <person name="Andersen S.U."/>
        </authorList>
    </citation>
    <scope>NUCLEOTIDE SEQUENCE [LARGE SCALE GENOMIC DNA]</scope>
    <source>
        <strain evidence="2 3">SM135B</strain>
    </source>
</reference>
<dbReference type="SUPFAM" id="SSF55418">
    <property type="entry name" value="eIF4e-like"/>
    <property type="match status" value="1"/>
</dbReference>
<dbReference type="PANTHER" id="PTHR31977:SF1">
    <property type="entry name" value="UPF0696 PROTEIN C11ORF68"/>
    <property type="match status" value="1"/>
</dbReference>
<dbReference type="RefSeq" id="WP_130715803.1">
    <property type="nucleotide sequence ID" value="NZ_SIOP01000001.1"/>
</dbReference>
<dbReference type="AlphaFoldDB" id="A0A7M3DQF6"/>
<proteinExistence type="inferred from homology"/>
<protein>
    <submittedName>
        <fullName evidence="2">DUF1917 domain-containing protein</fullName>
    </submittedName>
</protein>
<evidence type="ECO:0000313" key="2">
    <source>
        <dbReference type="EMBL" id="TAY50915.1"/>
    </source>
</evidence>
<evidence type="ECO:0000313" key="3">
    <source>
        <dbReference type="Proteomes" id="UP000292974"/>
    </source>
</evidence>
<dbReference type="InterPro" id="IPR023398">
    <property type="entry name" value="TIF_eIF4e-like"/>
</dbReference>
<comment type="similarity">
    <text evidence="1">Belongs to the UPF0696 family.</text>
</comment>
<evidence type="ECO:0000256" key="1">
    <source>
        <dbReference type="ARBA" id="ARBA00010568"/>
    </source>
</evidence>